<feature type="chain" id="PRO_5032377582" evidence="1">
    <location>
        <begin position="18"/>
        <end position="246"/>
    </location>
</feature>
<evidence type="ECO:0000313" key="3">
    <source>
        <dbReference type="Proteomes" id="UP000626092"/>
    </source>
</evidence>
<reference evidence="2" key="1">
    <citation type="submission" date="2019-11" db="EMBL/GenBank/DDBJ databases">
        <authorList>
            <person name="Liu Y."/>
            <person name="Hou J."/>
            <person name="Li T.-Q."/>
            <person name="Guan C.-H."/>
            <person name="Wu X."/>
            <person name="Wu H.-Z."/>
            <person name="Ling F."/>
            <person name="Zhang R."/>
            <person name="Shi X.-G."/>
            <person name="Ren J.-P."/>
            <person name="Chen E.-F."/>
            <person name="Sun J.-M."/>
        </authorList>
    </citation>
    <scope>NUCLEOTIDE SEQUENCE</scope>
    <source>
        <strain evidence="2">Adult_tree_wgs_1</strain>
        <tissue evidence="2">Leaves</tissue>
    </source>
</reference>
<accession>A0A834FWH9</accession>
<sequence length="246" mass="25710">MIAVVILVAAVISTAYAGCTLPLGTNGSHEVLSPGHQSSIPSDVLATPPSVTADRAPLDVVDSGGQDDDSCGGADYQATAAGIHRNDCIAEFPPYHVDVPAVTGEISCSTDQIRTEERVEDNDEKDSFKFGNTMAPMVSSFQPRASLIGWMMLQRGHRTAANFFRHAGYFSGLISDMSLHWRPGARRHIGCGMGVSHVTLMDDGGSLGSWAVVLAGGWSGAGADFSGLRGGDPMVAGLGHKIPKAT</sequence>
<keyword evidence="1" id="KW-0732">Signal</keyword>
<keyword evidence="3" id="KW-1185">Reference proteome</keyword>
<organism evidence="2 3">
    <name type="scientific">Rhododendron simsii</name>
    <name type="common">Sims's rhododendron</name>
    <dbReference type="NCBI Taxonomy" id="118357"/>
    <lineage>
        <taxon>Eukaryota</taxon>
        <taxon>Viridiplantae</taxon>
        <taxon>Streptophyta</taxon>
        <taxon>Embryophyta</taxon>
        <taxon>Tracheophyta</taxon>
        <taxon>Spermatophyta</taxon>
        <taxon>Magnoliopsida</taxon>
        <taxon>eudicotyledons</taxon>
        <taxon>Gunneridae</taxon>
        <taxon>Pentapetalae</taxon>
        <taxon>asterids</taxon>
        <taxon>Ericales</taxon>
        <taxon>Ericaceae</taxon>
        <taxon>Ericoideae</taxon>
        <taxon>Rhodoreae</taxon>
        <taxon>Rhododendron</taxon>
    </lineage>
</organism>
<feature type="signal peptide" evidence="1">
    <location>
        <begin position="1"/>
        <end position="17"/>
    </location>
</feature>
<name>A0A834FWH9_RHOSS</name>
<dbReference type="OrthoDB" id="1804464at2759"/>
<dbReference type="EMBL" id="WJXA01000157">
    <property type="protein sequence ID" value="KAF7115275.1"/>
    <property type="molecule type" value="Genomic_DNA"/>
</dbReference>
<gene>
    <name evidence="2" type="ORF">RHSIM_RhsimUnG0060200</name>
</gene>
<comment type="caution">
    <text evidence="2">The sequence shown here is derived from an EMBL/GenBank/DDBJ whole genome shotgun (WGS) entry which is preliminary data.</text>
</comment>
<protein>
    <submittedName>
        <fullName evidence="2">Uncharacterized protein</fullName>
    </submittedName>
</protein>
<dbReference type="Proteomes" id="UP000626092">
    <property type="component" value="Unassembled WGS sequence"/>
</dbReference>
<evidence type="ECO:0000256" key="1">
    <source>
        <dbReference type="SAM" id="SignalP"/>
    </source>
</evidence>
<evidence type="ECO:0000313" key="2">
    <source>
        <dbReference type="EMBL" id="KAF7115275.1"/>
    </source>
</evidence>
<dbReference type="AlphaFoldDB" id="A0A834FWH9"/>
<proteinExistence type="predicted"/>